<evidence type="ECO:0000313" key="6">
    <source>
        <dbReference type="EMBL" id="KAL1517856.1"/>
    </source>
</evidence>
<dbReference type="GO" id="GO:0016020">
    <property type="term" value="C:membrane"/>
    <property type="evidence" value="ECO:0007669"/>
    <property type="project" value="UniProtKB-SubCell"/>
</dbReference>
<feature type="transmembrane region" description="Helical" evidence="5">
    <location>
        <begin position="101"/>
        <end position="124"/>
    </location>
</feature>
<dbReference type="Gene3D" id="3.40.50.300">
    <property type="entry name" value="P-loop containing nucleotide triphosphate hydrolases"/>
    <property type="match status" value="1"/>
</dbReference>
<comment type="caution">
    <text evidence="6">The sequence shown here is derived from an EMBL/GenBank/DDBJ whole genome shotgun (WGS) entry which is preliminary data.</text>
</comment>
<dbReference type="InterPro" id="IPR027417">
    <property type="entry name" value="P-loop_NTPase"/>
</dbReference>
<evidence type="ECO:0000256" key="5">
    <source>
        <dbReference type="SAM" id="Phobius"/>
    </source>
</evidence>
<name>A0ABD1FI63_HYPHA</name>
<dbReference type="Gene3D" id="1.20.1560.10">
    <property type="entry name" value="ABC transporter type 1, transmembrane domain"/>
    <property type="match status" value="1"/>
</dbReference>
<dbReference type="Proteomes" id="UP001566132">
    <property type="component" value="Unassembled WGS sequence"/>
</dbReference>
<dbReference type="PANTHER" id="PTHR24222:SF76">
    <property type="entry name" value="MYCOBACTIN IMPORT ATP-BINDING_PERMEASE PROTEIN IRTB"/>
    <property type="match status" value="1"/>
</dbReference>
<keyword evidence="2 5" id="KW-0812">Transmembrane</keyword>
<evidence type="ECO:0000256" key="2">
    <source>
        <dbReference type="ARBA" id="ARBA00022692"/>
    </source>
</evidence>
<dbReference type="PANTHER" id="PTHR24222">
    <property type="entry name" value="ABC TRANSPORTER B FAMILY"/>
    <property type="match status" value="1"/>
</dbReference>
<dbReference type="InterPro" id="IPR036640">
    <property type="entry name" value="ABC1_TM_sf"/>
</dbReference>
<dbReference type="InterPro" id="IPR039421">
    <property type="entry name" value="Type_1_exporter"/>
</dbReference>
<accession>A0ABD1FI63</accession>
<gene>
    <name evidence="6" type="ORF">ABEB36_001564</name>
</gene>
<dbReference type="AlphaFoldDB" id="A0ABD1FI63"/>
<proteinExistence type="predicted"/>
<dbReference type="SUPFAM" id="SSF52540">
    <property type="entry name" value="P-loop containing nucleoside triphosphate hydrolases"/>
    <property type="match status" value="1"/>
</dbReference>
<evidence type="ECO:0000313" key="7">
    <source>
        <dbReference type="Proteomes" id="UP001566132"/>
    </source>
</evidence>
<sequence length="294" mass="32626">MNNPKKKIKTEKNGYSITVKNASQNRDVAYCHLYRYATFLDKLLIAIGIVGSIISGVSQPYLIVLFGYVVGVIFANATAISENLSVEDIADANETLYSSTQYFTIMTVGMIAFLDAICVTNIVSEINNLEVFGMATGAVFKVFQVFHQCSRVQVNKLKCILTLVMMSKFIEVEGSKIDLIFNSLASIYLSHFHTILLGTNINLDSRKVFSFNVLFHIIRNENDTKGNVAIARALLIDLKILLSDEAILDNESEKIVQEALDTSQKGKTCITINLICGVKEGKVYEMGSHNKIKL</sequence>
<evidence type="ECO:0000256" key="4">
    <source>
        <dbReference type="ARBA" id="ARBA00023136"/>
    </source>
</evidence>
<organism evidence="6 7">
    <name type="scientific">Hypothenemus hampei</name>
    <name type="common">Coffee berry borer</name>
    <dbReference type="NCBI Taxonomy" id="57062"/>
    <lineage>
        <taxon>Eukaryota</taxon>
        <taxon>Metazoa</taxon>
        <taxon>Ecdysozoa</taxon>
        <taxon>Arthropoda</taxon>
        <taxon>Hexapoda</taxon>
        <taxon>Insecta</taxon>
        <taxon>Pterygota</taxon>
        <taxon>Neoptera</taxon>
        <taxon>Endopterygota</taxon>
        <taxon>Coleoptera</taxon>
        <taxon>Polyphaga</taxon>
        <taxon>Cucujiformia</taxon>
        <taxon>Curculionidae</taxon>
        <taxon>Scolytinae</taxon>
        <taxon>Hypothenemus</taxon>
    </lineage>
</organism>
<evidence type="ECO:0000256" key="3">
    <source>
        <dbReference type="ARBA" id="ARBA00022989"/>
    </source>
</evidence>
<keyword evidence="7" id="KW-1185">Reference proteome</keyword>
<evidence type="ECO:0000256" key="1">
    <source>
        <dbReference type="ARBA" id="ARBA00004141"/>
    </source>
</evidence>
<keyword evidence="3 5" id="KW-1133">Transmembrane helix</keyword>
<feature type="transmembrane region" description="Helical" evidence="5">
    <location>
        <begin position="33"/>
        <end position="54"/>
    </location>
</feature>
<reference evidence="6 7" key="1">
    <citation type="submission" date="2024-05" db="EMBL/GenBank/DDBJ databases">
        <title>Genetic variation in Jamaican populations of the coffee berry borer (Hypothenemus hampei).</title>
        <authorList>
            <person name="Errbii M."/>
            <person name="Myrie A."/>
        </authorList>
    </citation>
    <scope>NUCLEOTIDE SEQUENCE [LARGE SCALE GENOMIC DNA]</scope>
    <source>
        <strain evidence="6">JA-Hopewell-2020-01-JO</strain>
        <tissue evidence="6">Whole body</tissue>
    </source>
</reference>
<keyword evidence="4 5" id="KW-0472">Membrane</keyword>
<comment type="subcellular location">
    <subcellularLocation>
        <location evidence="1">Membrane</location>
        <topology evidence="1">Multi-pass membrane protein</topology>
    </subcellularLocation>
</comment>
<dbReference type="EMBL" id="JBDJPC010000001">
    <property type="protein sequence ID" value="KAL1517856.1"/>
    <property type="molecule type" value="Genomic_DNA"/>
</dbReference>
<protein>
    <submittedName>
        <fullName evidence="6">Uncharacterized protein</fullName>
    </submittedName>
</protein>